<feature type="binding site" evidence="11">
    <location>
        <position position="46"/>
    </location>
    <ligand>
        <name>NADP(+)</name>
        <dbReference type="ChEBI" id="CHEBI:58349"/>
    </ligand>
</feature>
<protein>
    <recommendedName>
        <fullName evidence="3 11">Chorismate synthase</fullName>
        <shortName evidence="11">CS</shortName>
        <ecNumber evidence="3 11">4.2.3.5</ecNumber>
    </recommendedName>
    <alternativeName>
        <fullName evidence="11">5-enolpyruvylshikimate-3-phosphate phospholyase</fullName>
    </alternativeName>
</protein>
<dbReference type="PROSITE" id="PS00789">
    <property type="entry name" value="CHORISMATE_SYNTHASE_3"/>
    <property type="match status" value="1"/>
</dbReference>
<evidence type="ECO:0000313" key="14">
    <source>
        <dbReference type="EMBL" id="MBB3665754.1"/>
    </source>
</evidence>
<evidence type="ECO:0000256" key="5">
    <source>
        <dbReference type="ARBA" id="ARBA00022630"/>
    </source>
</evidence>
<dbReference type="HAMAP" id="MF_00300">
    <property type="entry name" value="Chorismate_synth"/>
    <property type="match status" value="1"/>
</dbReference>
<dbReference type="SUPFAM" id="SSF103263">
    <property type="entry name" value="Chorismate synthase, AroC"/>
    <property type="match status" value="1"/>
</dbReference>
<comment type="similarity">
    <text evidence="2 11 12">Belongs to the chorismate synthase family.</text>
</comment>
<comment type="cofactor">
    <cofactor evidence="11 12">
        <name>FMNH2</name>
        <dbReference type="ChEBI" id="CHEBI:57618"/>
    </cofactor>
    <text evidence="11 12">Reduced FMN (FMNH(2)).</text>
</comment>
<dbReference type="GO" id="GO:0005829">
    <property type="term" value="C:cytosol"/>
    <property type="evidence" value="ECO:0007669"/>
    <property type="project" value="TreeGrafter"/>
</dbReference>
<evidence type="ECO:0000256" key="3">
    <source>
        <dbReference type="ARBA" id="ARBA00013036"/>
    </source>
</evidence>
<evidence type="ECO:0000256" key="1">
    <source>
        <dbReference type="ARBA" id="ARBA00005044"/>
    </source>
</evidence>
<keyword evidence="8 11" id="KW-0521">NADP</keyword>
<keyword evidence="15" id="KW-1185">Reference proteome</keyword>
<evidence type="ECO:0000256" key="11">
    <source>
        <dbReference type="HAMAP-Rule" id="MF_00300"/>
    </source>
</evidence>
<dbReference type="GO" id="GO:0008652">
    <property type="term" value="P:amino acid biosynthetic process"/>
    <property type="evidence" value="ECO:0007669"/>
    <property type="project" value="UniProtKB-KW"/>
</dbReference>
<evidence type="ECO:0000256" key="7">
    <source>
        <dbReference type="ARBA" id="ARBA00022827"/>
    </source>
</evidence>
<dbReference type="InterPro" id="IPR020541">
    <property type="entry name" value="Chorismate_synthase_CS"/>
</dbReference>
<evidence type="ECO:0000256" key="12">
    <source>
        <dbReference type="RuleBase" id="RU000605"/>
    </source>
</evidence>
<feature type="binding site" evidence="11">
    <location>
        <begin position="256"/>
        <end position="257"/>
    </location>
    <ligand>
        <name>FMN</name>
        <dbReference type="ChEBI" id="CHEBI:58210"/>
    </ligand>
</feature>
<dbReference type="GO" id="GO:0009423">
    <property type="term" value="P:chorismate biosynthetic process"/>
    <property type="evidence" value="ECO:0007669"/>
    <property type="project" value="UniProtKB-UniRule"/>
</dbReference>
<feature type="binding site" evidence="11">
    <location>
        <position position="302"/>
    </location>
    <ligand>
        <name>FMN</name>
        <dbReference type="ChEBI" id="CHEBI:58210"/>
    </ligand>
</feature>
<comment type="caution">
    <text evidence="14">The sequence shown here is derived from an EMBL/GenBank/DDBJ whole genome shotgun (WGS) entry which is preliminary data.</text>
</comment>
<dbReference type="PROSITE" id="PS00788">
    <property type="entry name" value="CHORISMATE_SYNTHASE_2"/>
    <property type="match status" value="1"/>
</dbReference>
<dbReference type="Pfam" id="PF01264">
    <property type="entry name" value="Chorismate_synt"/>
    <property type="match status" value="1"/>
</dbReference>
<evidence type="ECO:0000256" key="8">
    <source>
        <dbReference type="ARBA" id="ARBA00022857"/>
    </source>
</evidence>
<name>A0A839XWK4_9PSEU</name>
<accession>A0A839XWK4</accession>
<dbReference type="GO" id="GO:0010181">
    <property type="term" value="F:FMN binding"/>
    <property type="evidence" value="ECO:0007669"/>
    <property type="project" value="TreeGrafter"/>
</dbReference>
<keyword evidence="10 11" id="KW-0456">Lyase</keyword>
<dbReference type="FunFam" id="3.60.150.10:FF:000002">
    <property type="entry name" value="Chorismate synthase"/>
    <property type="match status" value="1"/>
</dbReference>
<comment type="function">
    <text evidence="11">Catalyzes the anti-1,4-elimination of the C-3 phosphate and the C-6 proR hydrogen from 5-enolpyruvylshikimate-3-phosphate (EPSP) to yield chorismate, which is the branch point compound that serves as the starting substrate for the three terminal pathways of aromatic amino acid biosynthesis. This reaction introduces a second double bond into the aromatic ring system.</text>
</comment>
<evidence type="ECO:0000256" key="2">
    <source>
        <dbReference type="ARBA" id="ARBA00008014"/>
    </source>
</evidence>
<evidence type="ECO:0000256" key="9">
    <source>
        <dbReference type="ARBA" id="ARBA00023141"/>
    </source>
</evidence>
<keyword evidence="9 11" id="KW-0057">Aromatic amino acid biosynthesis</keyword>
<comment type="pathway">
    <text evidence="1 11 12">Metabolic intermediate biosynthesis; chorismate biosynthesis; chorismate from D-erythrose 4-phosphate and phosphoenolpyruvate: step 7/7.</text>
</comment>
<keyword evidence="5 11" id="KW-0285">Flavoprotein</keyword>
<dbReference type="EC" id="4.2.3.5" evidence="3 11"/>
<evidence type="ECO:0000256" key="10">
    <source>
        <dbReference type="ARBA" id="ARBA00023239"/>
    </source>
</evidence>
<feature type="binding site" evidence="11">
    <location>
        <begin position="135"/>
        <end position="137"/>
    </location>
    <ligand>
        <name>FMN</name>
        <dbReference type="ChEBI" id="CHEBI:58210"/>
    </ligand>
</feature>
<comment type="catalytic activity">
    <reaction evidence="11 12">
        <text>5-O-(1-carboxyvinyl)-3-phosphoshikimate = chorismate + phosphate</text>
        <dbReference type="Rhea" id="RHEA:21020"/>
        <dbReference type="ChEBI" id="CHEBI:29748"/>
        <dbReference type="ChEBI" id="CHEBI:43474"/>
        <dbReference type="ChEBI" id="CHEBI:57701"/>
        <dbReference type="EC" id="4.2.3.5"/>
    </reaction>
</comment>
<evidence type="ECO:0000256" key="4">
    <source>
        <dbReference type="ARBA" id="ARBA00022605"/>
    </source>
</evidence>
<dbReference type="CDD" id="cd07304">
    <property type="entry name" value="Chorismate_synthase"/>
    <property type="match status" value="1"/>
</dbReference>
<feature type="binding site" evidence="11">
    <location>
        <begin position="317"/>
        <end position="321"/>
    </location>
    <ligand>
        <name>FMN</name>
        <dbReference type="ChEBI" id="CHEBI:58210"/>
    </ligand>
</feature>
<organism evidence="14 15">
    <name type="scientific">Prauserella sediminis</name>
    <dbReference type="NCBI Taxonomy" id="577680"/>
    <lineage>
        <taxon>Bacteria</taxon>
        <taxon>Bacillati</taxon>
        <taxon>Actinomycetota</taxon>
        <taxon>Actinomycetes</taxon>
        <taxon>Pseudonocardiales</taxon>
        <taxon>Pseudonocardiaceae</taxon>
        <taxon>Prauserella</taxon>
        <taxon>Prauserella salsuginis group</taxon>
    </lineage>
</organism>
<dbReference type="InterPro" id="IPR035904">
    <property type="entry name" value="Chorismate_synth_AroC_sf"/>
</dbReference>
<dbReference type="PIRSF" id="PIRSF001456">
    <property type="entry name" value="Chorismate_synth"/>
    <property type="match status" value="1"/>
</dbReference>
<dbReference type="NCBIfam" id="NF003793">
    <property type="entry name" value="PRK05382.1"/>
    <property type="match status" value="1"/>
</dbReference>
<comment type="subunit">
    <text evidence="11">Homotetramer.</text>
</comment>
<keyword evidence="7 11" id="KW-0274">FAD</keyword>
<evidence type="ECO:0000256" key="13">
    <source>
        <dbReference type="SAM" id="MobiDB-lite"/>
    </source>
</evidence>
<proteinExistence type="inferred from homology"/>
<dbReference type="Gene3D" id="3.60.150.10">
    <property type="entry name" value="Chorismate synthase AroC"/>
    <property type="match status" value="1"/>
</dbReference>
<feature type="binding site" evidence="11">
    <location>
        <position position="343"/>
    </location>
    <ligand>
        <name>FMN</name>
        <dbReference type="ChEBI" id="CHEBI:58210"/>
    </ligand>
</feature>
<sequence length="401" mass="42236">MLRWITAGESHGPALAAILEGMVAGVEVTTSDIGEQLARRRLGFGRSPRMGFETDQVDFVGGVRHGTTQGGPIAVQIDNSEWPKWEKVMAPDPVDPASIEGLARNEALTRPRPGHADLPGMQKYGFPEARPVLERASARETASRTALGTVARAFLRQLFGAEVISHVVSIGGAEAPEGPLPQPGDLAAIDESPVRAFGEEATEAMVAEVDAVRKAGDTVGGVIEVIVHGLPPGLGSHVHWDRRLDAKLSGALMGVQAMKGVEIGDGFTTAHRWGSQAHDEIDPGDGPTGVTRRSNRAGGLEGGITNGEPLRVRVAMKPISTVPKALSTVDVETGEPAVAIHQRSDVCAVPRAGVVLESVVALVVADAALEKFGGDSLAESRRNLDGYLASLDEWWRRGGAE</sequence>
<dbReference type="NCBIfam" id="TIGR00033">
    <property type="entry name" value="aroC"/>
    <property type="match status" value="1"/>
</dbReference>
<dbReference type="AlphaFoldDB" id="A0A839XWK4"/>
<dbReference type="InterPro" id="IPR000453">
    <property type="entry name" value="Chorismate_synth"/>
</dbReference>
<evidence type="ECO:0000313" key="15">
    <source>
        <dbReference type="Proteomes" id="UP000564573"/>
    </source>
</evidence>
<feature type="binding site" evidence="11">
    <location>
        <position position="40"/>
    </location>
    <ligand>
        <name>NADP(+)</name>
        <dbReference type="ChEBI" id="CHEBI:58349"/>
    </ligand>
</feature>
<dbReference type="RefSeq" id="WP_183786959.1">
    <property type="nucleotide sequence ID" value="NZ_JACIBS010000007.1"/>
</dbReference>
<keyword evidence="6 11" id="KW-0288">FMN</keyword>
<gene>
    <name evidence="11" type="primary">aroC</name>
    <name evidence="14" type="ORF">FB384_004713</name>
</gene>
<dbReference type="PANTHER" id="PTHR21085:SF0">
    <property type="entry name" value="CHORISMATE SYNTHASE"/>
    <property type="match status" value="1"/>
</dbReference>
<dbReference type="GO" id="GO:0004107">
    <property type="term" value="F:chorismate synthase activity"/>
    <property type="evidence" value="ECO:0007669"/>
    <property type="project" value="UniProtKB-UniRule"/>
</dbReference>
<dbReference type="Proteomes" id="UP000564573">
    <property type="component" value="Unassembled WGS sequence"/>
</dbReference>
<dbReference type="PANTHER" id="PTHR21085">
    <property type="entry name" value="CHORISMATE SYNTHASE"/>
    <property type="match status" value="1"/>
</dbReference>
<dbReference type="PROSITE" id="PS00787">
    <property type="entry name" value="CHORISMATE_SYNTHASE_1"/>
    <property type="match status" value="1"/>
</dbReference>
<dbReference type="UniPathway" id="UPA00053">
    <property type="reaction ID" value="UER00090"/>
</dbReference>
<evidence type="ECO:0000256" key="6">
    <source>
        <dbReference type="ARBA" id="ARBA00022643"/>
    </source>
</evidence>
<dbReference type="EMBL" id="JACIBS010000007">
    <property type="protein sequence ID" value="MBB3665754.1"/>
    <property type="molecule type" value="Genomic_DNA"/>
</dbReference>
<keyword evidence="4 11" id="KW-0028">Amino-acid biosynthesis</keyword>
<reference evidence="14 15" key="1">
    <citation type="submission" date="2020-08" db="EMBL/GenBank/DDBJ databases">
        <title>Sequencing the genomes of 1000 actinobacteria strains.</title>
        <authorList>
            <person name="Klenk H.-P."/>
        </authorList>
    </citation>
    <scope>NUCLEOTIDE SEQUENCE [LARGE SCALE GENOMIC DNA]</scope>
    <source>
        <strain evidence="14 15">DSM 45267</strain>
    </source>
</reference>
<dbReference type="GO" id="GO:0009073">
    <property type="term" value="P:aromatic amino acid family biosynthetic process"/>
    <property type="evidence" value="ECO:0007669"/>
    <property type="project" value="UniProtKB-KW"/>
</dbReference>
<feature type="region of interest" description="Disordered" evidence="13">
    <location>
        <begin position="277"/>
        <end position="303"/>
    </location>
</feature>